<dbReference type="PANTHER" id="PTHR30435:SF19">
    <property type="entry name" value="FLAGELLAR BASAL-BODY ROD PROTEIN FLGG"/>
    <property type="match status" value="1"/>
</dbReference>
<keyword evidence="2" id="KW-0975">Bacterial flagellum</keyword>
<comment type="subcellular location">
    <subcellularLocation>
        <location evidence="2">Bacterial flagellum basal body</location>
    </subcellularLocation>
</comment>
<keyword evidence="6" id="KW-0282">Flagellum</keyword>
<dbReference type="PATRIC" id="fig|1121328.3.peg.118"/>
<dbReference type="STRING" id="1121328.JWYL7_0120"/>
<dbReference type="Pfam" id="PF06429">
    <property type="entry name" value="Flg_bbr_C"/>
    <property type="match status" value="1"/>
</dbReference>
<dbReference type="InterPro" id="IPR037925">
    <property type="entry name" value="FlgE/F/G-like"/>
</dbReference>
<dbReference type="RefSeq" id="WP_066067521.1">
    <property type="nucleotide sequence ID" value="NZ_FRBG01000010.1"/>
</dbReference>
<dbReference type="OrthoDB" id="9800375at2"/>
<dbReference type="InterPro" id="IPR020013">
    <property type="entry name" value="Flagellar_FlgE/F/G"/>
</dbReference>
<proteinExistence type="inferred from homology"/>
<dbReference type="Pfam" id="PF00460">
    <property type="entry name" value="Flg_bb_rod"/>
    <property type="match status" value="1"/>
</dbReference>
<evidence type="ECO:0000259" key="4">
    <source>
        <dbReference type="Pfam" id="PF06429"/>
    </source>
</evidence>
<dbReference type="EMBL" id="LSFY01000001">
    <property type="protein sequence ID" value="KXZ39045.1"/>
    <property type="molecule type" value="Genomic_DNA"/>
</dbReference>
<dbReference type="NCBIfam" id="TIGR03506">
    <property type="entry name" value="FlgEFG_subfam"/>
    <property type="match status" value="1"/>
</dbReference>
<dbReference type="GO" id="GO:0071978">
    <property type="term" value="P:bacterial-type flagellum-dependent swarming motility"/>
    <property type="evidence" value="ECO:0007669"/>
    <property type="project" value="TreeGrafter"/>
</dbReference>
<dbReference type="InterPro" id="IPR001444">
    <property type="entry name" value="Flag_bb_rod_N"/>
</dbReference>
<evidence type="ECO:0000256" key="1">
    <source>
        <dbReference type="ARBA" id="ARBA00009677"/>
    </source>
</evidence>
<dbReference type="InterPro" id="IPR053967">
    <property type="entry name" value="LlgE_F_G-like_D1"/>
</dbReference>
<reference evidence="6 8" key="1">
    <citation type="submission" date="2016-02" db="EMBL/GenBank/DDBJ databases">
        <title>Draft genome sequence for Clostridium paradoxum JW-YL-7.</title>
        <authorList>
            <person name="Utturkar S.M."/>
            <person name="Lancaster A."/>
            <person name="Poole F.L."/>
            <person name="Adams M.W."/>
            <person name="Brown S.D."/>
        </authorList>
    </citation>
    <scope>NUCLEOTIDE SEQUENCE [LARGE SCALE GENOMIC DNA]</scope>
    <source>
        <strain evidence="6 8">JW-YL-7</strain>
    </source>
</reference>
<protein>
    <submittedName>
        <fullName evidence="7">Flagellar basal-body rod protein FlgG</fullName>
    </submittedName>
    <submittedName>
        <fullName evidence="6">Flagellar hook-basal body protein</fullName>
    </submittedName>
</protein>
<evidence type="ECO:0000313" key="9">
    <source>
        <dbReference type="Proteomes" id="UP000323392"/>
    </source>
</evidence>
<feature type="domain" description="Flagellar basal body rod protein N-terminal" evidence="3">
    <location>
        <begin position="5"/>
        <end position="35"/>
    </location>
</feature>
<accession>A0A150FPE6</accession>
<keyword evidence="6" id="KW-0969">Cilium</keyword>
<evidence type="ECO:0000256" key="2">
    <source>
        <dbReference type="RuleBase" id="RU362116"/>
    </source>
</evidence>
<gene>
    <name evidence="6" type="ORF">JWYL7_0120</name>
    <name evidence="7" type="ORF">SAMN05661008_01364</name>
</gene>
<reference evidence="7 9" key="2">
    <citation type="submission" date="2016-11" db="EMBL/GenBank/DDBJ databases">
        <authorList>
            <person name="Varghese N."/>
            <person name="Submissions S."/>
        </authorList>
    </citation>
    <scope>NUCLEOTIDE SEQUENCE [LARGE SCALE GENOMIC DNA]</scope>
    <source>
        <strain evidence="7 9">DSM 7308</strain>
    </source>
</reference>
<dbReference type="SUPFAM" id="SSF117143">
    <property type="entry name" value="Flagellar hook protein flgE"/>
    <property type="match status" value="1"/>
</dbReference>
<evidence type="ECO:0000259" key="3">
    <source>
        <dbReference type="Pfam" id="PF00460"/>
    </source>
</evidence>
<evidence type="ECO:0000259" key="5">
    <source>
        <dbReference type="Pfam" id="PF22692"/>
    </source>
</evidence>
<feature type="domain" description="Flagellar hook protein FlgE/F/G-like D1" evidence="5">
    <location>
        <begin position="198"/>
        <end position="259"/>
    </location>
</feature>
<dbReference type="Pfam" id="PF22692">
    <property type="entry name" value="LlgE_F_G_D1"/>
    <property type="match status" value="1"/>
</dbReference>
<keyword evidence="9" id="KW-1185">Reference proteome</keyword>
<comment type="caution">
    <text evidence="6">The sequence shown here is derived from an EMBL/GenBank/DDBJ whole genome shotgun (WGS) entry which is preliminary data.</text>
</comment>
<dbReference type="Proteomes" id="UP000323392">
    <property type="component" value="Unassembled WGS sequence"/>
</dbReference>
<comment type="similarity">
    <text evidence="1 2">Belongs to the flagella basal body rod proteins family.</text>
</comment>
<evidence type="ECO:0000313" key="6">
    <source>
        <dbReference type="EMBL" id="KXZ39045.1"/>
    </source>
</evidence>
<dbReference type="GO" id="GO:0009425">
    <property type="term" value="C:bacterial-type flagellum basal body"/>
    <property type="evidence" value="ECO:0007669"/>
    <property type="project" value="UniProtKB-SubCell"/>
</dbReference>
<dbReference type="PANTHER" id="PTHR30435">
    <property type="entry name" value="FLAGELLAR PROTEIN"/>
    <property type="match status" value="1"/>
</dbReference>
<dbReference type="PROSITE" id="PS00588">
    <property type="entry name" value="FLAGELLA_BB_ROD"/>
    <property type="match status" value="1"/>
</dbReference>
<dbReference type="Proteomes" id="UP000092605">
    <property type="component" value="Unassembled WGS sequence"/>
</dbReference>
<keyword evidence="6" id="KW-0966">Cell projection</keyword>
<evidence type="ECO:0000313" key="8">
    <source>
        <dbReference type="Proteomes" id="UP000092605"/>
    </source>
</evidence>
<dbReference type="AlphaFoldDB" id="A0A150FPE6"/>
<dbReference type="EMBL" id="FRBG01000010">
    <property type="protein sequence ID" value="SHL05173.1"/>
    <property type="molecule type" value="Genomic_DNA"/>
</dbReference>
<sequence length="354" mass="40033">MFRGLYTATSAMQTNQKKIDVIGNNIANANTNGFKKDLVLTEAFSEKLVHKINGTTNYKPLNDNLDIKRDGQGYYIQAKNGFFTVESHRGKSYSRQIRFAVDNEGYLKTYTRDINREIDTTTGNYVLDKNGNRIQVNGEFEIDQNGNIITGANVVGNILYNPPKTVIGTVNAGLRIDRIQTNFIQGQMMETKNTLDFAINGDGFFKVQTPNGERYTRNGAFFINERSQLVTMDGYLVLGKNGPIILNKDFDINELGQIYVNGEYLDTLDIVNILNVNGLRKEGHSLYKMEEGIDPVIEEFNGQIFQGFLETSNVDIVNEMIHMINVLREYESNQKIIRSYDEILGKAVNEIGKL</sequence>
<dbReference type="InterPro" id="IPR010930">
    <property type="entry name" value="Flg_bb/hook_C_dom"/>
</dbReference>
<feature type="domain" description="Flagellar basal-body/hook protein C-terminal" evidence="4">
    <location>
        <begin position="306"/>
        <end position="349"/>
    </location>
</feature>
<evidence type="ECO:0000313" key="7">
    <source>
        <dbReference type="EMBL" id="SHL05173.1"/>
    </source>
</evidence>
<name>A0A150FPE6_CLOPD</name>
<dbReference type="InterPro" id="IPR019776">
    <property type="entry name" value="Flagellar_basal_body_rod_CS"/>
</dbReference>
<organism evidence="6 8">
    <name type="scientific">Alkalithermobacter thermoalcaliphilus JW-YL-7 = DSM 7308</name>
    <dbReference type="NCBI Taxonomy" id="1121328"/>
    <lineage>
        <taxon>Bacteria</taxon>
        <taxon>Bacillati</taxon>
        <taxon>Bacillota</taxon>
        <taxon>Clostridia</taxon>
        <taxon>Peptostreptococcales</taxon>
        <taxon>Tepidibacteraceae</taxon>
        <taxon>Alkalithermobacter</taxon>
    </lineage>
</organism>